<keyword evidence="1" id="KW-0472">Membrane</keyword>
<keyword evidence="1" id="KW-0812">Transmembrane</keyword>
<proteinExistence type="predicted"/>
<feature type="transmembrane region" description="Helical" evidence="1">
    <location>
        <begin position="70"/>
        <end position="98"/>
    </location>
</feature>
<dbReference type="AlphaFoldDB" id="A0A5B8A5Y1"/>
<dbReference type="KEGG" id="hyj:FHG12_19040"/>
<evidence type="ECO:0000313" key="2">
    <source>
        <dbReference type="EMBL" id="QDA62066.1"/>
    </source>
</evidence>
<keyword evidence="3" id="KW-1185">Reference proteome</keyword>
<dbReference type="Proteomes" id="UP000305398">
    <property type="component" value="Chromosome"/>
</dbReference>
<keyword evidence="1" id="KW-1133">Transmembrane helix</keyword>
<feature type="transmembrane region" description="Helical" evidence="1">
    <location>
        <begin position="12"/>
        <end position="33"/>
    </location>
</feature>
<evidence type="ECO:0000256" key="1">
    <source>
        <dbReference type="SAM" id="Phobius"/>
    </source>
</evidence>
<accession>A0A5B8A5Y1</accession>
<feature type="transmembrane region" description="Helical" evidence="1">
    <location>
        <begin position="118"/>
        <end position="141"/>
    </location>
</feature>
<sequence length="157" mass="16973">MADARITAENNGFRYGLLTAAVLIVYTLIAVLADFFRNMSAGALDLVILAVGVILAIMNLKRAKDDRLPYLQGFGTGIITAMVASIALGFFFIILSVIKPDILQQLTRARDLFGSDLSVVIAFLAIILMGSMGGMIISLVAMQYFKSPDHKPMEGVE</sequence>
<gene>
    <name evidence="2" type="ORF">FHG12_19040</name>
</gene>
<protein>
    <submittedName>
        <fullName evidence="2">DUF4199 domain-containing protein</fullName>
    </submittedName>
</protein>
<feature type="transmembrane region" description="Helical" evidence="1">
    <location>
        <begin position="39"/>
        <end position="58"/>
    </location>
</feature>
<dbReference type="OrthoDB" id="979246at2"/>
<organism evidence="2 3">
    <name type="scientific">Hymenobacter jejuensis</name>
    <dbReference type="NCBI Taxonomy" id="2502781"/>
    <lineage>
        <taxon>Bacteria</taxon>
        <taxon>Pseudomonadati</taxon>
        <taxon>Bacteroidota</taxon>
        <taxon>Cytophagia</taxon>
        <taxon>Cytophagales</taxon>
        <taxon>Hymenobacteraceae</taxon>
        <taxon>Hymenobacter</taxon>
    </lineage>
</organism>
<dbReference type="EMBL" id="CP040896">
    <property type="protein sequence ID" value="QDA62066.1"/>
    <property type="molecule type" value="Genomic_DNA"/>
</dbReference>
<name>A0A5B8A5Y1_9BACT</name>
<evidence type="ECO:0000313" key="3">
    <source>
        <dbReference type="Proteomes" id="UP000305398"/>
    </source>
</evidence>
<reference evidence="2 3" key="1">
    <citation type="submission" date="2019-06" db="EMBL/GenBank/DDBJ databases">
        <authorList>
            <person name="Srinivasan S."/>
        </authorList>
    </citation>
    <scope>NUCLEOTIDE SEQUENCE [LARGE SCALE GENOMIC DNA]</scope>
    <source>
        <strain evidence="2 3">17J68-5</strain>
    </source>
</reference>
<dbReference type="RefSeq" id="WP_139517297.1">
    <property type="nucleotide sequence ID" value="NZ_CP040896.1"/>
</dbReference>